<dbReference type="PANTHER" id="PTHR46689">
    <property type="entry name" value="MEMBRANE PROTEIN, PUTATIVE-RELATED"/>
    <property type="match status" value="1"/>
</dbReference>
<proteinExistence type="predicted"/>
<comment type="caution">
    <text evidence="2">The sequence shown here is derived from an EMBL/GenBank/DDBJ whole genome shotgun (WGS) entry which is preliminary data.</text>
</comment>
<dbReference type="InterPro" id="IPR038607">
    <property type="entry name" value="PhoD-like_sf"/>
</dbReference>
<dbReference type="InterPro" id="IPR018946">
    <property type="entry name" value="PhoD-like_MPP"/>
</dbReference>
<keyword evidence="3" id="KW-1185">Reference proteome</keyword>
<dbReference type="InterPro" id="IPR043904">
    <property type="entry name" value="PhoD_2-like"/>
</dbReference>
<sequence length="539" mass="59664">MHLSVDLSPNPRQLIPQSIYTHQRWTFYKYEIDIPMGEGTSERWTYAITSHLGCTRYEFVVAGRHENGWRFIAHSGNDFAVSTSQNERAKLGGAGLMWKDVLQKNVECGGFHVQLGLGDQIYGDRLWKEVPLLKQWLSMQGRENRKNAQWTARHEEDVSHAYFHYYTSHFDQPFLREAFAQIPHILQIDDHDIFDGFGSYPAYMQQSAIFKNIGRIAIEMYLLFQHHTTIEILRNVNHDLDLFTITVPVVYPRLDTVETLANTFATGKKAVNSTYNLLGKATSSVAGIIGGKEVVSQGFTQVKKAVGKTGLMGNVLNQFGDFELADELRDLWTHESKDLERTYFIRTLQGISQQKGIRMTFLSGDVNSAGAGLVHDPSHPSDHKTMYQIITSPIVASPSSNYILKMLHNNKLLYVPANGHKSTHEVSDTKEDMMEIFHTDASGTARELKKLIGRRNYAACVVYDPDTLNGGAGAAGGAAGASNYAHSTAGSGSGGSAGGSSAGLSKLSLAVDFVVQGDGQFTMPTKYGPVIVPHLEFGH</sequence>
<evidence type="ECO:0000313" key="3">
    <source>
        <dbReference type="Proteomes" id="UP000034680"/>
    </source>
</evidence>
<reference evidence="2 3" key="2">
    <citation type="submission" date="2015-05" db="EMBL/GenBank/DDBJ databases">
        <authorList>
            <person name="Morales-Cruz A."/>
            <person name="Amrine K.C."/>
            <person name="Cantu D."/>
        </authorList>
    </citation>
    <scope>NUCLEOTIDE SEQUENCE [LARGE SCALE GENOMIC DNA]</scope>
    <source>
        <strain evidence="2">DA912</strain>
    </source>
</reference>
<reference evidence="2 3" key="1">
    <citation type="submission" date="2015-05" db="EMBL/GenBank/DDBJ databases">
        <title>Distinctive expansion of gene families associated with plant cell wall degradation and secondary metabolism in the genomes of grapevine trunk pathogens.</title>
        <authorList>
            <person name="Lawrence D.P."/>
            <person name="Travadon R."/>
            <person name="Rolshausen P.E."/>
            <person name="Baumgartner K."/>
        </authorList>
    </citation>
    <scope>NUCLEOTIDE SEQUENCE [LARGE SCALE GENOMIC DNA]</scope>
    <source>
        <strain evidence="2">DA912</strain>
    </source>
</reference>
<dbReference type="Proteomes" id="UP000034680">
    <property type="component" value="Unassembled WGS sequence"/>
</dbReference>
<accession>A0A0G2HHH0</accession>
<dbReference type="AlphaFoldDB" id="A0A0G2HHH0"/>
<organism evidence="2 3">
    <name type="scientific">Diaporthe ampelina</name>
    <dbReference type="NCBI Taxonomy" id="1214573"/>
    <lineage>
        <taxon>Eukaryota</taxon>
        <taxon>Fungi</taxon>
        <taxon>Dikarya</taxon>
        <taxon>Ascomycota</taxon>
        <taxon>Pezizomycotina</taxon>
        <taxon>Sordariomycetes</taxon>
        <taxon>Sordariomycetidae</taxon>
        <taxon>Diaporthales</taxon>
        <taxon>Diaporthaceae</taxon>
        <taxon>Diaporthe</taxon>
    </lineage>
</organism>
<evidence type="ECO:0000313" key="2">
    <source>
        <dbReference type="EMBL" id="KKY34528.1"/>
    </source>
</evidence>
<dbReference type="EMBL" id="LCUC01000198">
    <property type="protein sequence ID" value="KKY34528.1"/>
    <property type="molecule type" value="Genomic_DNA"/>
</dbReference>
<dbReference type="Gene3D" id="3.60.21.70">
    <property type="entry name" value="PhoD-like phosphatase"/>
    <property type="match status" value="1"/>
</dbReference>
<feature type="domain" description="PhoD-like phosphatase" evidence="1">
    <location>
        <begin position="245"/>
        <end position="539"/>
    </location>
</feature>
<dbReference type="STRING" id="1214573.A0A0G2HHH0"/>
<dbReference type="GO" id="GO:0016020">
    <property type="term" value="C:membrane"/>
    <property type="evidence" value="ECO:0007669"/>
    <property type="project" value="TreeGrafter"/>
</dbReference>
<dbReference type="OrthoDB" id="2419400at2759"/>
<evidence type="ECO:0000259" key="1">
    <source>
        <dbReference type="Pfam" id="PF19050"/>
    </source>
</evidence>
<dbReference type="CDD" id="cd07389">
    <property type="entry name" value="MPP_PhoD"/>
    <property type="match status" value="1"/>
</dbReference>
<dbReference type="PANTHER" id="PTHR46689:SF2">
    <property type="entry name" value="WW DOMAIN PROTEIN (AFU_ORTHOLOGUE AFUA_6G06520)"/>
    <property type="match status" value="1"/>
</dbReference>
<dbReference type="Pfam" id="PF19050">
    <property type="entry name" value="PhoD_2"/>
    <property type="match status" value="1"/>
</dbReference>
<protein>
    <submittedName>
        <fullName evidence="2">Putative fso1-like protein</fullName>
    </submittedName>
</protein>
<name>A0A0G2HHH0_9PEZI</name>
<gene>
    <name evidence="2" type="ORF">UCDDA912_g05482</name>
</gene>